<reference evidence="5 6" key="1">
    <citation type="submission" date="2019-01" db="EMBL/GenBank/DDBJ databases">
        <title>Whole Genome of Ornithobacterium rhinotracheale FARPER-174b.</title>
        <authorList>
            <person name="Tataje-Lavanda L.A."/>
            <person name="Montalvan A."/>
            <person name="Montesinos R."/>
            <person name="Zimic M."/>
            <person name="Fernandez-Sanchez M."/>
            <person name="Fernandez-Diaz M."/>
        </authorList>
    </citation>
    <scope>NUCLEOTIDE SEQUENCE [LARGE SCALE GENOMIC DNA]</scope>
    <source>
        <strain evidence="5 6">FARPER-174b</strain>
    </source>
</reference>
<keyword evidence="3" id="KW-0812">Transmembrane</keyword>
<dbReference type="EMBL" id="CP035107">
    <property type="protein sequence ID" value="QAR30271.1"/>
    <property type="molecule type" value="Genomic_DNA"/>
</dbReference>
<evidence type="ECO:0000313" key="5">
    <source>
        <dbReference type="EMBL" id="QAR30271.1"/>
    </source>
</evidence>
<organism evidence="5 6">
    <name type="scientific">Ornithobacterium rhinotracheale</name>
    <dbReference type="NCBI Taxonomy" id="28251"/>
    <lineage>
        <taxon>Bacteria</taxon>
        <taxon>Pseudomonadati</taxon>
        <taxon>Bacteroidota</taxon>
        <taxon>Flavobacteriia</taxon>
        <taxon>Flavobacteriales</taxon>
        <taxon>Weeksellaceae</taxon>
        <taxon>Ornithobacterium</taxon>
    </lineage>
</organism>
<dbReference type="AlphaFoldDB" id="A0A410JQA2"/>
<dbReference type="OrthoDB" id="1311366at2"/>
<dbReference type="NCBIfam" id="TIGR03779">
    <property type="entry name" value="Bac_Flav_CT_M"/>
    <property type="match status" value="1"/>
</dbReference>
<evidence type="ECO:0000256" key="2">
    <source>
        <dbReference type="SAM" id="MobiDB-lite"/>
    </source>
</evidence>
<feature type="compositionally biased region" description="Acidic residues" evidence="2">
    <location>
        <begin position="19"/>
        <end position="30"/>
    </location>
</feature>
<evidence type="ECO:0000313" key="6">
    <source>
        <dbReference type="Proteomes" id="UP000287701"/>
    </source>
</evidence>
<dbReference type="InterPro" id="IPR055407">
    <property type="entry name" value="TraM_C"/>
</dbReference>
<dbReference type="Proteomes" id="UP000287701">
    <property type="component" value="Chromosome"/>
</dbReference>
<keyword evidence="1" id="KW-0175">Coiled coil</keyword>
<proteinExistence type="predicted"/>
<feature type="transmembrane region" description="Helical" evidence="3">
    <location>
        <begin position="44"/>
        <end position="64"/>
    </location>
</feature>
<feature type="coiled-coil region" evidence="1">
    <location>
        <begin position="152"/>
        <end position="179"/>
    </location>
</feature>
<feature type="domain" description="Conjugative transposon TraM C-terminal" evidence="4">
    <location>
        <begin position="283"/>
        <end position="432"/>
    </location>
</feature>
<evidence type="ECO:0000256" key="1">
    <source>
        <dbReference type="SAM" id="Coils"/>
    </source>
</evidence>
<dbReference type="RefSeq" id="WP_128500772.1">
    <property type="nucleotide sequence ID" value="NZ_CP035107.1"/>
</dbReference>
<keyword evidence="3" id="KW-1133">Transmembrane helix</keyword>
<protein>
    <submittedName>
        <fullName evidence="5">Conjugative transposon protein TraM</fullName>
    </submittedName>
</protein>
<feature type="compositionally biased region" description="Basic and acidic residues" evidence="2">
    <location>
        <begin position="1"/>
        <end position="13"/>
    </location>
</feature>
<dbReference type="InterPro" id="IPR022187">
    <property type="entry name" value="Conjug_transposon_TraM"/>
</dbReference>
<dbReference type="Pfam" id="PF12508">
    <property type="entry name" value="Transposon_TraM"/>
    <property type="match status" value="1"/>
</dbReference>
<name>A0A410JQA2_ORNRH</name>
<keyword evidence="3" id="KW-0472">Membrane</keyword>
<evidence type="ECO:0000256" key="3">
    <source>
        <dbReference type="SAM" id="Phobius"/>
    </source>
</evidence>
<feature type="region of interest" description="Disordered" evidence="2">
    <location>
        <begin position="1"/>
        <end position="34"/>
    </location>
</feature>
<evidence type="ECO:0000259" key="4">
    <source>
        <dbReference type="Pfam" id="PF12508"/>
    </source>
</evidence>
<gene>
    <name evidence="5" type="primary">traM</name>
    <name evidence="5" type="ORF">EQP59_02295</name>
</gene>
<sequence>MEENKTNQEEPEKFSVLLTDEEQQAQEEQSEAQREENRKQLKKWFIFALMGLVFLGCMYLLFFMGNDSEDKLKGEQDLIPEPTEISLPEDKGEAYEQALLEQKRKEKQMAMQSMGYFSEEDEPLMKEDKTAIGSSMASYQNINETLGNFYEEDTYNEEKAQMQEEINQLKEQLNQKETHDPLETQMKLMERSYQLANKYSLQQDKPEISDETSETKANDNAYIGSDKEAHITPVYSVSNKVVSQLPRALSDEKLLENWVQQNQRGFHSMESQKEEKPMLKNSIKACIHTEQRIDKNNRIPLRLLEPIRVAGMVLPKGTLLTAMAKIDEGRLLLDISSLEYQGRIVPVSVTAYDLDGQRGLYIPYTPGANAFREVAAGLSQSSGTNYTFSSSAKEQILSEVGKGVLQGTSSYLSKKIAHPKIKVKAGYQVLLVSKP</sequence>
<accession>A0A410JQA2</accession>